<feature type="transmembrane region" description="Helical" evidence="2">
    <location>
        <begin position="118"/>
        <end position="142"/>
    </location>
</feature>
<evidence type="ECO:0000313" key="4">
    <source>
        <dbReference type="Proteomes" id="UP001152799"/>
    </source>
</evidence>
<keyword evidence="4" id="KW-1185">Reference proteome</keyword>
<dbReference type="PANTHER" id="PTHR36694">
    <property type="entry name" value="PASIFLORA 1, ISOFORM A-RELATED"/>
    <property type="match status" value="1"/>
</dbReference>
<organism evidence="3 4">
    <name type="scientific">Ceutorhynchus assimilis</name>
    <name type="common">cabbage seed weevil</name>
    <dbReference type="NCBI Taxonomy" id="467358"/>
    <lineage>
        <taxon>Eukaryota</taxon>
        <taxon>Metazoa</taxon>
        <taxon>Ecdysozoa</taxon>
        <taxon>Arthropoda</taxon>
        <taxon>Hexapoda</taxon>
        <taxon>Insecta</taxon>
        <taxon>Pterygota</taxon>
        <taxon>Neoptera</taxon>
        <taxon>Endopterygota</taxon>
        <taxon>Coleoptera</taxon>
        <taxon>Polyphaga</taxon>
        <taxon>Cucujiformia</taxon>
        <taxon>Curculionidae</taxon>
        <taxon>Ceutorhynchinae</taxon>
        <taxon>Ceutorhynchus</taxon>
    </lineage>
</organism>
<dbReference type="AlphaFoldDB" id="A0A9P0DMS0"/>
<reference evidence="3" key="1">
    <citation type="submission" date="2022-01" db="EMBL/GenBank/DDBJ databases">
        <authorList>
            <person name="King R."/>
        </authorList>
    </citation>
    <scope>NUCLEOTIDE SEQUENCE</scope>
</reference>
<feature type="transmembrane region" description="Helical" evidence="2">
    <location>
        <begin position="66"/>
        <end position="90"/>
    </location>
</feature>
<feature type="transmembrane region" description="Helical" evidence="2">
    <location>
        <begin position="154"/>
        <end position="174"/>
    </location>
</feature>
<accession>A0A9P0DMS0</accession>
<dbReference type="GO" id="GO:0060857">
    <property type="term" value="P:establishment of glial blood-brain barrier"/>
    <property type="evidence" value="ECO:0007669"/>
    <property type="project" value="TreeGrafter"/>
</dbReference>
<dbReference type="GO" id="GO:0019991">
    <property type="term" value="P:septate junction assembly"/>
    <property type="evidence" value="ECO:0007669"/>
    <property type="project" value="TreeGrafter"/>
</dbReference>
<keyword evidence="2" id="KW-0812">Transmembrane</keyword>
<evidence type="ECO:0000313" key="3">
    <source>
        <dbReference type="EMBL" id="CAH1129771.1"/>
    </source>
</evidence>
<dbReference type="OrthoDB" id="8174021at2759"/>
<proteinExistence type="predicted"/>
<dbReference type="EMBL" id="OU892280">
    <property type="protein sequence ID" value="CAH1129771.1"/>
    <property type="molecule type" value="Genomic_DNA"/>
</dbReference>
<evidence type="ECO:0000256" key="2">
    <source>
        <dbReference type="SAM" id="Phobius"/>
    </source>
</evidence>
<gene>
    <name evidence="3" type="ORF">CEUTPL_LOCUS8435</name>
</gene>
<dbReference type="GO" id="GO:0035159">
    <property type="term" value="P:regulation of tube length, open tracheal system"/>
    <property type="evidence" value="ECO:0007669"/>
    <property type="project" value="TreeGrafter"/>
</dbReference>
<dbReference type="Proteomes" id="UP001152799">
    <property type="component" value="Chromosome 4"/>
</dbReference>
<name>A0A9P0DMS0_9CUCU</name>
<protein>
    <submittedName>
        <fullName evidence="3">Uncharacterized protein</fullName>
    </submittedName>
</protein>
<dbReference type="GO" id="GO:0005886">
    <property type="term" value="C:plasma membrane"/>
    <property type="evidence" value="ECO:0007669"/>
    <property type="project" value="TreeGrafter"/>
</dbReference>
<keyword evidence="2" id="KW-0472">Membrane</keyword>
<feature type="region of interest" description="Disordered" evidence="1">
    <location>
        <begin position="239"/>
        <end position="259"/>
    </location>
</feature>
<dbReference type="PANTHER" id="PTHR36694:SF4">
    <property type="entry name" value="LD42595P"/>
    <property type="match status" value="1"/>
</dbReference>
<evidence type="ECO:0000256" key="1">
    <source>
        <dbReference type="SAM" id="MobiDB-lite"/>
    </source>
</evidence>
<sequence length="259" mass="29351">MYKKHDMAGTRSITGTPSVYSHVTTRSSANLRSSRSLKSLKIPWYRKPIVQDAVFLDIQRASMITAIFSLLLSIFTIITGLFDLYCYGMAAPGSTHYGYYVISYEFVYVGSRHVRNTLVMFAVFSILLAIGVFVTSIMLIIALRKEYEKKMLPWIYAFAIFAMFRFLAFLFFSIVNDMIFAYNILMCLLWTFFMICSLYGWVLVYSLYIELTDLTKLEDLAHLRMGTMQSLNASTAASLAGSRPTTPHSTVSTMPVGSV</sequence>
<keyword evidence="2" id="KW-1133">Transmembrane helix</keyword>
<feature type="transmembrane region" description="Helical" evidence="2">
    <location>
        <begin position="180"/>
        <end position="208"/>
    </location>
</feature>